<feature type="compositionally biased region" description="Polar residues" evidence="7">
    <location>
        <begin position="396"/>
        <end position="409"/>
    </location>
</feature>
<dbReference type="PROSITE" id="PS50994">
    <property type="entry name" value="INTEGRASE"/>
    <property type="match status" value="1"/>
</dbReference>
<dbReference type="PROSITE" id="PS50879">
    <property type="entry name" value="RNASE_H_1"/>
    <property type="match status" value="1"/>
</dbReference>
<keyword evidence="6" id="KW-0695">RNA-directed DNA polymerase</keyword>
<dbReference type="SUPFAM" id="SSF56672">
    <property type="entry name" value="DNA/RNA polymerases"/>
    <property type="match status" value="1"/>
</dbReference>
<feature type="domain" description="RNase H type-1" evidence="8">
    <location>
        <begin position="1129"/>
        <end position="1258"/>
    </location>
</feature>
<dbReference type="InterPro" id="IPR002156">
    <property type="entry name" value="RNaseH_domain"/>
</dbReference>
<dbReference type="Pfam" id="PF13456">
    <property type="entry name" value="RVT_3"/>
    <property type="match status" value="1"/>
</dbReference>
<dbReference type="InterPro" id="IPR005162">
    <property type="entry name" value="Retrotrans_gag_dom"/>
</dbReference>
<evidence type="ECO:0000256" key="5">
    <source>
        <dbReference type="ARBA" id="ARBA00022801"/>
    </source>
</evidence>
<keyword evidence="1" id="KW-0808">Transferase</keyword>
<keyword evidence="2" id="KW-0548">Nucleotidyltransferase</keyword>
<dbReference type="InterPro" id="IPR001584">
    <property type="entry name" value="Integrase_cat-core"/>
</dbReference>
<dbReference type="SUPFAM" id="SSF53098">
    <property type="entry name" value="Ribonuclease H-like"/>
    <property type="match status" value="2"/>
</dbReference>
<reference evidence="10" key="1">
    <citation type="submission" date="2018-02" db="EMBL/GenBank/DDBJ databases">
        <authorList>
            <person name="Cohen D.B."/>
            <person name="Kent A.D."/>
        </authorList>
    </citation>
    <scope>NUCLEOTIDE SEQUENCE</scope>
</reference>
<name>A0A2N9GY80_FAGSY</name>
<feature type="compositionally biased region" description="Basic residues" evidence="7">
    <location>
        <begin position="120"/>
        <end position="145"/>
    </location>
</feature>
<dbReference type="InterPro" id="IPR000477">
    <property type="entry name" value="RT_dom"/>
</dbReference>
<accession>A0A2N9GY80</accession>
<dbReference type="Pfam" id="PF00665">
    <property type="entry name" value="rve"/>
    <property type="match status" value="1"/>
</dbReference>
<dbReference type="GO" id="GO:0003676">
    <property type="term" value="F:nucleic acid binding"/>
    <property type="evidence" value="ECO:0007669"/>
    <property type="project" value="InterPro"/>
</dbReference>
<keyword evidence="5" id="KW-0378">Hydrolase</keyword>
<keyword evidence="3" id="KW-0540">Nuclease</keyword>
<evidence type="ECO:0000313" key="10">
    <source>
        <dbReference type="EMBL" id="SPD07246.1"/>
    </source>
</evidence>
<sequence>MTSRIKKATEYADRGKETMIPEEEDPLVETDLSSNNEKRWPEGSPSEKALRGRRIIIRSEVRREQKPEPSHRYREPSKMDRRSRLTEEPRTGSSTSDRTWDEYNEDTVEALQQQVLDLKKKLKKNKRSRRPQHSSRSKIRTRHTKCLSSESSSRSTAETDEEESSDGRNKGGRTLNRGSRGNWSESPSAVRQPYGERIGRETVWKALHQISHSPFSKEIESARLPRNFSAPTYVMYDGKADPVGHISHYRQSMAIHLGNNALMCRMFPSSLGPMSLRWFNRLPHSSIFSWNELAEAFVSRFITNSRKPKEFASLMSMRMKDSESLKNYSARYWEVYNEVDGGTEDMAMKTFKEGLHPESELRHSLSKRSARNMRDLMSRIEQYVRVEEDRARTGALSAQNRPQRRPNNTEQKRAEIPPRNPTRFPRPKEAVGVYTVFNQPIYRIMGDIKNEPFFMWPAPLGGDPTKRDPNKYCSYHREKGHMTEKCFTLKKHLDDLAKAGHLRCYISDGQRQHYHEGPTIVHNTKPAARIIETIHTSRSNGHSYDRLKSDLKKAQHLREVFQIHEGSVMSKKPRMDYPENEQQIFFSDEDLRDVQTPHDDPLVNQIENWGLGCQTGESVRPMGRITLNVHTGPISLETEFVVIDVPSPYTAIMGRRWLHRLKAVPSSFHQKLRFPTDFGIMEIKGDQVASKQCIMAAVKQNPPESKQKGENGVTMLQGFIAVREGEGYPHRDILVLQGNRTELIDFLVGNVDVFAWDPYEVPGVDPQLHRTSVEYRSSLQTSATEGEEISSSACRSMVVKKKNGKWRVCVDFTNLNQACPKDPFPLPKIDQLVDATAGHDRMSFLDAFQGYHQIALSAEDREKTAFITPLGIYCYKVMPFGLKNAGATYQRMVTKMFKDQIGKTMEIYIDDMVVKSRLSQDHLKDLTETFRVLRLHKLRLNASKCVFGVGSGKFLGFMVSHRGIEVNPDQIKVIQELKAPRTHKEVQRLTGMTAALSRFISRSADRCQPFFQLLKKSTTFKWDDKCVSAFEDLKRYPFFLLALVQPHTSKTMTEAETHYPPLEKVGLALITAADKLPQYFQAHTVYLVTQYPVQAMFNKADFTGRIWKWGAKISALGANQRPKKTRPTIHGWWKVYVDGASNSKGSGTGVVIITPDETVIEQSIRLNFKTSNNEAEYEAVLAGLKSAKTLGARRLIVYCDSLLVASQINGEYMARDERMSAYLLKVQTAMTDFETVRIEQIGRNLNNHADALATLASVLSADFKRFIPIETLTTPSTDQPANYINAITVGPCWMDPYVTYLKEGVLPEQKKEAEIIRRKNREIHEGICGSHTGGRSLAHRALTQGYWWPYMQKDAVDYVRKCDKCQRFSHSLHQPAGELQPLVSPWPFAQWGMDLVGPLPRATGNRRWLIVATDYFTKWVEAEPLANIRDKDSIKFVWKNIITRFGIPKTIISDNGTQFTSKPFTKYCSELGIRNVYSSPAYPQSNGQAEASNKTVLDGIKKRLEDAKGRWVEELPNVLWTFRTTPRRSTGETPFSLAYGSEAVIPLEIGLPTLRTSEWEPTRNDMAQSQGSRLTRRKKRTSNDQVSLLPAATEKGIQ</sequence>
<dbReference type="GO" id="GO:0015074">
    <property type="term" value="P:DNA integration"/>
    <property type="evidence" value="ECO:0007669"/>
    <property type="project" value="InterPro"/>
</dbReference>
<feature type="compositionally biased region" description="Basic and acidic residues" evidence="7">
    <location>
        <begin position="57"/>
        <end position="90"/>
    </location>
</feature>
<dbReference type="GO" id="GO:0003964">
    <property type="term" value="F:RNA-directed DNA polymerase activity"/>
    <property type="evidence" value="ECO:0007669"/>
    <property type="project" value="UniProtKB-KW"/>
</dbReference>
<gene>
    <name evidence="10" type="ORF">FSB_LOCUS35128</name>
</gene>
<dbReference type="Gene3D" id="1.10.340.70">
    <property type="match status" value="1"/>
</dbReference>
<dbReference type="InterPro" id="IPR043502">
    <property type="entry name" value="DNA/RNA_pol_sf"/>
</dbReference>
<feature type="domain" description="Integrase catalytic" evidence="9">
    <location>
        <begin position="1383"/>
        <end position="1542"/>
    </location>
</feature>
<evidence type="ECO:0000256" key="4">
    <source>
        <dbReference type="ARBA" id="ARBA00022759"/>
    </source>
</evidence>
<dbReference type="InterPro" id="IPR041588">
    <property type="entry name" value="Integrase_H2C2"/>
</dbReference>
<dbReference type="PANTHER" id="PTHR37984:SF5">
    <property type="entry name" value="PROTEIN NYNRIN-LIKE"/>
    <property type="match status" value="1"/>
</dbReference>
<dbReference type="InterPro" id="IPR050951">
    <property type="entry name" value="Retrovirus_Pol_polyprotein"/>
</dbReference>
<dbReference type="Pfam" id="PF00078">
    <property type="entry name" value="RVT_1"/>
    <property type="match status" value="1"/>
</dbReference>
<dbReference type="InterPro" id="IPR043128">
    <property type="entry name" value="Rev_trsase/Diguanyl_cyclase"/>
</dbReference>
<organism evidence="10">
    <name type="scientific">Fagus sylvatica</name>
    <name type="common">Beechnut</name>
    <dbReference type="NCBI Taxonomy" id="28930"/>
    <lineage>
        <taxon>Eukaryota</taxon>
        <taxon>Viridiplantae</taxon>
        <taxon>Streptophyta</taxon>
        <taxon>Embryophyta</taxon>
        <taxon>Tracheophyta</taxon>
        <taxon>Spermatophyta</taxon>
        <taxon>Magnoliopsida</taxon>
        <taxon>eudicotyledons</taxon>
        <taxon>Gunneridae</taxon>
        <taxon>Pentapetalae</taxon>
        <taxon>rosids</taxon>
        <taxon>fabids</taxon>
        <taxon>Fagales</taxon>
        <taxon>Fagaceae</taxon>
        <taxon>Fagus</taxon>
    </lineage>
</organism>
<dbReference type="InterPro" id="IPR041373">
    <property type="entry name" value="RT_RNaseH"/>
</dbReference>
<evidence type="ECO:0000259" key="8">
    <source>
        <dbReference type="PROSITE" id="PS50879"/>
    </source>
</evidence>
<dbReference type="InterPro" id="IPR036397">
    <property type="entry name" value="RNaseH_sf"/>
</dbReference>
<proteinExistence type="predicted"/>
<keyword evidence="4" id="KW-0255">Endonuclease</keyword>
<feature type="region of interest" description="Disordered" evidence="7">
    <location>
        <begin position="1"/>
        <end position="194"/>
    </location>
</feature>
<dbReference type="CDD" id="cd09279">
    <property type="entry name" value="RNase_HI_like"/>
    <property type="match status" value="1"/>
</dbReference>
<protein>
    <submittedName>
        <fullName evidence="10">Uncharacterized protein</fullName>
    </submittedName>
</protein>
<dbReference type="Pfam" id="PF03732">
    <property type="entry name" value="Retrotrans_gag"/>
    <property type="match status" value="1"/>
</dbReference>
<feature type="region of interest" description="Disordered" evidence="7">
    <location>
        <begin position="389"/>
        <end position="426"/>
    </location>
</feature>
<dbReference type="InterPro" id="IPR012337">
    <property type="entry name" value="RNaseH-like_sf"/>
</dbReference>
<evidence type="ECO:0000256" key="7">
    <source>
        <dbReference type="SAM" id="MobiDB-lite"/>
    </source>
</evidence>
<dbReference type="CDD" id="cd01647">
    <property type="entry name" value="RT_LTR"/>
    <property type="match status" value="1"/>
</dbReference>
<dbReference type="PANTHER" id="PTHR37984">
    <property type="entry name" value="PROTEIN CBG26694"/>
    <property type="match status" value="1"/>
</dbReference>
<evidence type="ECO:0000256" key="3">
    <source>
        <dbReference type="ARBA" id="ARBA00022722"/>
    </source>
</evidence>
<dbReference type="EMBL" id="OIVN01002890">
    <property type="protein sequence ID" value="SPD07246.1"/>
    <property type="molecule type" value="Genomic_DNA"/>
</dbReference>
<evidence type="ECO:0000256" key="2">
    <source>
        <dbReference type="ARBA" id="ARBA00022695"/>
    </source>
</evidence>
<feature type="compositionally biased region" description="Polar residues" evidence="7">
    <location>
        <begin position="176"/>
        <end position="189"/>
    </location>
</feature>
<evidence type="ECO:0000259" key="9">
    <source>
        <dbReference type="PROSITE" id="PS50994"/>
    </source>
</evidence>
<dbReference type="Pfam" id="PF17917">
    <property type="entry name" value="RT_RNaseH"/>
    <property type="match status" value="1"/>
</dbReference>
<dbReference type="Gene3D" id="3.30.70.270">
    <property type="match status" value="2"/>
</dbReference>
<dbReference type="Pfam" id="PF17921">
    <property type="entry name" value="Integrase_H2C2"/>
    <property type="match status" value="1"/>
</dbReference>
<feature type="region of interest" description="Disordered" evidence="7">
    <location>
        <begin position="1559"/>
        <end position="1598"/>
    </location>
</feature>
<evidence type="ECO:0000256" key="6">
    <source>
        <dbReference type="ARBA" id="ARBA00022918"/>
    </source>
</evidence>
<evidence type="ECO:0000256" key="1">
    <source>
        <dbReference type="ARBA" id="ARBA00022679"/>
    </source>
</evidence>
<dbReference type="GO" id="GO:0004523">
    <property type="term" value="F:RNA-DNA hybrid ribonuclease activity"/>
    <property type="evidence" value="ECO:0007669"/>
    <property type="project" value="InterPro"/>
</dbReference>
<dbReference type="Gene3D" id="3.10.10.10">
    <property type="entry name" value="HIV Type 1 Reverse Transcriptase, subunit A, domain 1"/>
    <property type="match status" value="1"/>
</dbReference>
<dbReference type="Gene3D" id="3.30.420.10">
    <property type="entry name" value="Ribonuclease H-like superfamily/Ribonuclease H"/>
    <property type="match status" value="2"/>
</dbReference>
<feature type="compositionally biased region" description="Basic and acidic residues" evidence="7">
    <location>
        <begin position="7"/>
        <end position="19"/>
    </location>
</feature>